<proteinExistence type="predicted"/>
<accession>A0A0F9RWK3</accession>
<reference evidence="1" key="1">
    <citation type="journal article" date="2015" name="Nature">
        <title>Complex archaea that bridge the gap between prokaryotes and eukaryotes.</title>
        <authorList>
            <person name="Spang A."/>
            <person name="Saw J.H."/>
            <person name="Jorgensen S.L."/>
            <person name="Zaremba-Niedzwiedzka K."/>
            <person name="Martijn J."/>
            <person name="Lind A.E."/>
            <person name="van Eijk R."/>
            <person name="Schleper C."/>
            <person name="Guy L."/>
            <person name="Ettema T.J."/>
        </authorList>
    </citation>
    <scope>NUCLEOTIDE SEQUENCE</scope>
</reference>
<dbReference type="EMBL" id="LAZR01000734">
    <property type="protein sequence ID" value="KKN59219.1"/>
    <property type="molecule type" value="Genomic_DNA"/>
</dbReference>
<organism evidence="1">
    <name type="scientific">marine sediment metagenome</name>
    <dbReference type="NCBI Taxonomy" id="412755"/>
    <lineage>
        <taxon>unclassified sequences</taxon>
        <taxon>metagenomes</taxon>
        <taxon>ecological metagenomes</taxon>
    </lineage>
</organism>
<evidence type="ECO:0000313" key="1">
    <source>
        <dbReference type="EMBL" id="KKN59219.1"/>
    </source>
</evidence>
<protein>
    <submittedName>
        <fullName evidence="1">Uncharacterized protein</fullName>
    </submittedName>
</protein>
<dbReference type="AlphaFoldDB" id="A0A0F9RWK3"/>
<gene>
    <name evidence="1" type="ORF">LCGC14_0544460</name>
</gene>
<sequence>MRNRLIFVLLLVFVLCIHSEIAIARFGGEGAFGSVVNYLKVVATHILPSATDTYDLGSLTKRWRNFYTGDLDLTGTGPDISFVVTGGDTMGIHAESDIFIIKNETDNHQWFRAEGSQDIFLNPHSGNVSIGGGYSFPDFRLYVGGTTKITGDTTLGGNLTFSGSSASILVSSSMASVLTIGGVEGAFNGEMTFDFDEEFYAVRVSSTTAHSQLLAFAVPILILNDVTLRFGNSSTSQISLETTGNDNTQWGTNVGSATGSGYVSFMERADMGNANRSPTSAWPAGATSANVVLDVLSSDETVAADGGFLWHDQDDFNIASGTGGIKIWTKIDSTTGIQLGDSDGGVPILIVDTENENVGIGNAALKLWHSAFKAFQIGLTGGLTLVDETDDALDLIQNAFYDTVWRYIETNEASRIRLQLGTIQFYVAPFGTTDDVLTWVEAMRIDNSGNVGIGTTAPTANLQVVQSTAGVGTVAITTNTTCTGTGTQFLNTFKVGDTITITDTAETRAITAITNDTLMTIVSATNEASSTYTLAGGTRLSVLGNGNVGIGTTDPGSLLQVDGNVLIGGSNNELRFYEGVNYVGFEAPALSADQIWVLPPADGKDGDVLTTNASGILSWLSGASEESWAFRSRSGASGTTYAGGFYKHSGTANDFSGNPTFGTVNSSYAAHFFIVTGADTVDELTIRVTGTSITDGGVRDASPDTEDLVIPISTSAGAYYETNIKWLGQVTISVVSGTAKICDFGFAKYWDNNNTDFAVVGLEVTWLGGATDTAPNLILRHHKGTAGNTDWTYTGSGATPPTAIAAMATDHSTTEDNVIDGENGAWKRDNLSVNINGSGNEGAIWEIVTTANKTFELGDALLRITPQ</sequence>
<name>A0A0F9RWK3_9ZZZZ</name>
<comment type="caution">
    <text evidence="1">The sequence shown here is derived from an EMBL/GenBank/DDBJ whole genome shotgun (WGS) entry which is preliminary data.</text>
</comment>